<organism evidence="4 5">
    <name type="scientific">Folsomia candida</name>
    <name type="common">Springtail</name>
    <dbReference type="NCBI Taxonomy" id="158441"/>
    <lineage>
        <taxon>Eukaryota</taxon>
        <taxon>Metazoa</taxon>
        <taxon>Ecdysozoa</taxon>
        <taxon>Arthropoda</taxon>
        <taxon>Hexapoda</taxon>
        <taxon>Collembola</taxon>
        <taxon>Entomobryomorpha</taxon>
        <taxon>Isotomoidea</taxon>
        <taxon>Isotomidae</taxon>
        <taxon>Proisotominae</taxon>
        <taxon>Folsomia</taxon>
    </lineage>
</organism>
<dbReference type="InterPro" id="IPR036838">
    <property type="entry name" value="Ribosomal_uS10_dom_sf"/>
</dbReference>
<keyword evidence="2" id="KW-0687">Ribonucleoprotein</keyword>
<feature type="domain" description="Small ribosomal subunit protein uS10" evidence="3">
    <location>
        <begin position="70"/>
        <end position="165"/>
    </location>
</feature>
<dbReference type="GO" id="GO:1990904">
    <property type="term" value="C:ribonucleoprotein complex"/>
    <property type="evidence" value="ECO:0007669"/>
    <property type="project" value="UniProtKB-KW"/>
</dbReference>
<dbReference type="SUPFAM" id="SSF54999">
    <property type="entry name" value="Ribosomal protein S10"/>
    <property type="match status" value="1"/>
</dbReference>
<reference evidence="4 5" key="1">
    <citation type="submission" date="2015-12" db="EMBL/GenBank/DDBJ databases">
        <title>The genome of Folsomia candida.</title>
        <authorList>
            <person name="Faddeeva A."/>
            <person name="Derks M.F."/>
            <person name="Anvar Y."/>
            <person name="Smit S."/>
            <person name="Van Straalen N."/>
            <person name="Roelofs D."/>
        </authorList>
    </citation>
    <scope>NUCLEOTIDE SEQUENCE [LARGE SCALE GENOMIC DNA]</scope>
    <source>
        <strain evidence="4 5">VU population</strain>
        <tissue evidence="4">Whole body</tissue>
    </source>
</reference>
<dbReference type="PANTHER" id="PTHR13473">
    <property type="entry name" value="MITOCHONDRIAL RIBOSOMAL PROTEIN L48"/>
    <property type="match status" value="1"/>
</dbReference>
<gene>
    <name evidence="4" type="ORF">Fcan01_22530</name>
</gene>
<name>A0A226DAZ2_FOLCA</name>
<dbReference type="GO" id="GO:0005761">
    <property type="term" value="C:mitochondrial ribosome"/>
    <property type="evidence" value="ECO:0007669"/>
    <property type="project" value="InterPro"/>
</dbReference>
<dbReference type="Gene3D" id="3.30.70.600">
    <property type="entry name" value="Ribosomal protein S10 domain"/>
    <property type="match status" value="1"/>
</dbReference>
<evidence type="ECO:0000259" key="3">
    <source>
        <dbReference type="SMART" id="SM01403"/>
    </source>
</evidence>
<evidence type="ECO:0000256" key="2">
    <source>
        <dbReference type="ARBA" id="ARBA00023274"/>
    </source>
</evidence>
<dbReference type="OMA" id="IRVSECW"/>
<dbReference type="STRING" id="158441.A0A226DAZ2"/>
<dbReference type="InterPro" id="IPR027486">
    <property type="entry name" value="Ribosomal_uS10_dom"/>
</dbReference>
<dbReference type="Pfam" id="PF00338">
    <property type="entry name" value="Ribosomal_S10"/>
    <property type="match status" value="1"/>
</dbReference>
<evidence type="ECO:0000256" key="1">
    <source>
        <dbReference type="ARBA" id="ARBA00022980"/>
    </source>
</evidence>
<sequence length="197" mass="22474">MMAATKLFRTTLTLGNRYISNLPCNQGILSISHSRFKPGNQSYNRSYGSIYEPEYLDAKVVEIPAYDLLNIQLKGYDFPVLEKYGKYVHHTAERFGITVEAAWPHPCKKLRVTKLKPESTAIDCEYPLNIYERTVQMSDVPSTLLPVLINVVEAALPAGVTLRVHPHLPEYTEDRFVPDFELLKLKTELDDMKGDKK</sequence>
<dbReference type="Proteomes" id="UP000198287">
    <property type="component" value="Unassembled WGS sequence"/>
</dbReference>
<evidence type="ECO:0000313" key="4">
    <source>
        <dbReference type="EMBL" id="OXA42712.1"/>
    </source>
</evidence>
<protein>
    <recommendedName>
        <fullName evidence="3">Small ribosomal subunit protein uS10 domain-containing protein</fullName>
    </recommendedName>
</protein>
<comment type="caution">
    <text evidence="4">The sequence shown here is derived from an EMBL/GenBank/DDBJ whole genome shotgun (WGS) entry which is preliminary data.</text>
</comment>
<evidence type="ECO:0000313" key="5">
    <source>
        <dbReference type="Proteomes" id="UP000198287"/>
    </source>
</evidence>
<dbReference type="AlphaFoldDB" id="A0A226DAZ2"/>
<dbReference type="SMART" id="SM01403">
    <property type="entry name" value="Ribosomal_S10"/>
    <property type="match status" value="1"/>
</dbReference>
<proteinExistence type="predicted"/>
<dbReference type="PANTHER" id="PTHR13473:SF0">
    <property type="entry name" value="LARGE RIBOSOMAL SUBUNIT PROTEIN ML48"/>
    <property type="match status" value="1"/>
</dbReference>
<dbReference type="OrthoDB" id="5984298at2759"/>
<keyword evidence="1" id="KW-0689">Ribosomal protein</keyword>
<dbReference type="InterPro" id="IPR027487">
    <property type="entry name" value="Ribosomal_mL48"/>
</dbReference>
<keyword evidence="5" id="KW-1185">Reference proteome</keyword>
<dbReference type="EMBL" id="LNIX01000025">
    <property type="protein sequence ID" value="OXA42712.1"/>
    <property type="molecule type" value="Genomic_DNA"/>
</dbReference>
<accession>A0A226DAZ2</accession>